<evidence type="ECO:0000256" key="1">
    <source>
        <dbReference type="SAM" id="MobiDB-lite"/>
    </source>
</evidence>
<proteinExistence type="predicted"/>
<dbReference type="Proteomes" id="UP001153954">
    <property type="component" value="Unassembled WGS sequence"/>
</dbReference>
<dbReference type="AlphaFoldDB" id="A0AAU9U1C4"/>
<feature type="compositionally biased region" description="Low complexity" evidence="1">
    <location>
        <begin position="1"/>
        <end position="23"/>
    </location>
</feature>
<protein>
    <submittedName>
        <fullName evidence="2">Uncharacterized protein</fullName>
    </submittedName>
</protein>
<gene>
    <name evidence="2" type="ORF">EEDITHA_LOCUS7411</name>
</gene>
<feature type="compositionally biased region" description="Basic residues" evidence="1">
    <location>
        <begin position="24"/>
        <end position="44"/>
    </location>
</feature>
<comment type="caution">
    <text evidence="2">The sequence shown here is derived from an EMBL/GenBank/DDBJ whole genome shotgun (WGS) entry which is preliminary data.</text>
</comment>
<dbReference type="EMBL" id="CAKOGL010000010">
    <property type="protein sequence ID" value="CAH2091554.1"/>
    <property type="molecule type" value="Genomic_DNA"/>
</dbReference>
<name>A0AAU9U1C4_EUPED</name>
<sequence length="130" mass="14628">MRQRSPTSAARTARGRAPAGVGRRLVRGSRRRTNGRSAATRRRGVTGAGRSRPPLAACTWPDLAPWQRAAPGPRTPRSPLARYSRKESSPDSQSRRSSALFCRLFDNFALRNIKDRLLVDKYESLQRELR</sequence>
<accession>A0AAU9U1C4</accession>
<reference evidence="2" key="1">
    <citation type="submission" date="2022-03" db="EMBL/GenBank/DDBJ databases">
        <authorList>
            <person name="Tunstrom K."/>
        </authorList>
    </citation>
    <scope>NUCLEOTIDE SEQUENCE</scope>
</reference>
<organism evidence="2 3">
    <name type="scientific">Euphydryas editha</name>
    <name type="common">Edith's checkerspot</name>
    <dbReference type="NCBI Taxonomy" id="104508"/>
    <lineage>
        <taxon>Eukaryota</taxon>
        <taxon>Metazoa</taxon>
        <taxon>Ecdysozoa</taxon>
        <taxon>Arthropoda</taxon>
        <taxon>Hexapoda</taxon>
        <taxon>Insecta</taxon>
        <taxon>Pterygota</taxon>
        <taxon>Neoptera</taxon>
        <taxon>Endopterygota</taxon>
        <taxon>Lepidoptera</taxon>
        <taxon>Glossata</taxon>
        <taxon>Ditrysia</taxon>
        <taxon>Papilionoidea</taxon>
        <taxon>Nymphalidae</taxon>
        <taxon>Nymphalinae</taxon>
        <taxon>Euphydryas</taxon>
    </lineage>
</organism>
<evidence type="ECO:0000313" key="2">
    <source>
        <dbReference type="EMBL" id="CAH2091554.1"/>
    </source>
</evidence>
<feature type="region of interest" description="Disordered" evidence="1">
    <location>
        <begin position="1"/>
        <end position="97"/>
    </location>
</feature>
<evidence type="ECO:0000313" key="3">
    <source>
        <dbReference type="Proteomes" id="UP001153954"/>
    </source>
</evidence>
<keyword evidence="3" id="KW-1185">Reference proteome</keyword>